<keyword evidence="2 8" id="KW-0808">Transferase</keyword>
<dbReference type="InterPro" id="IPR043519">
    <property type="entry name" value="NT_sf"/>
</dbReference>
<keyword evidence="4 11" id="KW-0548">Nucleotidyltransferase</keyword>
<dbReference type="Gene3D" id="3.30.460.10">
    <property type="entry name" value="Beta Polymerase, domain 2"/>
    <property type="match status" value="1"/>
</dbReference>
<evidence type="ECO:0000256" key="7">
    <source>
        <dbReference type="ARBA" id="ARBA00022842"/>
    </source>
</evidence>
<dbReference type="Pfam" id="PF12627">
    <property type="entry name" value="PolyA_pol_RNAbd"/>
    <property type="match status" value="1"/>
</dbReference>
<dbReference type="NCBIfam" id="NF009814">
    <property type="entry name" value="PRK13299.1"/>
    <property type="match status" value="1"/>
</dbReference>
<dbReference type="InterPro" id="IPR002646">
    <property type="entry name" value="PolA_pol_head_dom"/>
</dbReference>
<accession>A0ABS7C8P3</accession>
<name>A0ABS7C8P3_9BACL</name>
<comment type="caution">
    <text evidence="11">The sequence shown here is derived from an EMBL/GenBank/DDBJ whole genome shotgun (WGS) entry which is preliminary data.</text>
</comment>
<dbReference type="PANTHER" id="PTHR46173:SF1">
    <property type="entry name" value="CCA TRNA NUCLEOTIDYLTRANSFERASE 1, MITOCHONDRIAL"/>
    <property type="match status" value="1"/>
</dbReference>
<evidence type="ECO:0000259" key="9">
    <source>
        <dbReference type="Pfam" id="PF01743"/>
    </source>
</evidence>
<dbReference type="InterPro" id="IPR032828">
    <property type="entry name" value="PolyA_RNA-bd"/>
</dbReference>
<feature type="domain" description="Poly A polymerase head" evidence="9">
    <location>
        <begin position="28"/>
        <end position="146"/>
    </location>
</feature>
<dbReference type="SUPFAM" id="SSF81891">
    <property type="entry name" value="Poly A polymerase C-terminal region-like"/>
    <property type="match status" value="1"/>
</dbReference>
<keyword evidence="7" id="KW-0460">Magnesium</keyword>
<dbReference type="PANTHER" id="PTHR46173">
    <property type="entry name" value="CCA TRNA NUCLEOTIDYLTRANSFERASE 1, MITOCHONDRIAL"/>
    <property type="match status" value="1"/>
</dbReference>
<evidence type="ECO:0000259" key="10">
    <source>
        <dbReference type="Pfam" id="PF12627"/>
    </source>
</evidence>
<evidence type="ECO:0000256" key="6">
    <source>
        <dbReference type="ARBA" id="ARBA00022741"/>
    </source>
</evidence>
<keyword evidence="3" id="KW-0819">tRNA processing</keyword>
<proteinExistence type="inferred from homology"/>
<comment type="similarity">
    <text evidence="8">Belongs to the tRNA nucleotidyltransferase/poly(A) polymerase family.</text>
</comment>
<dbReference type="EC" id="2.7.7.72" evidence="11"/>
<evidence type="ECO:0000256" key="2">
    <source>
        <dbReference type="ARBA" id="ARBA00022679"/>
    </source>
</evidence>
<gene>
    <name evidence="11" type="ORF">K0U00_24870</name>
</gene>
<dbReference type="GO" id="GO:0004810">
    <property type="term" value="F:CCA tRNA nucleotidyltransferase activity"/>
    <property type="evidence" value="ECO:0007669"/>
    <property type="project" value="UniProtKB-EC"/>
</dbReference>
<evidence type="ECO:0000313" key="12">
    <source>
        <dbReference type="Proteomes" id="UP001519887"/>
    </source>
</evidence>
<dbReference type="SUPFAM" id="SSF81301">
    <property type="entry name" value="Nucleotidyltransferase"/>
    <property type="match status" value="1"/>
</dbReference>
<dbReference type="EMBL" id="JAHZIK010000801">
    <property type="protein sequence ID" value="MBW7457278.1"/>
    <property type="molecule type" value="Genomic_DNA"/>
</dbReference>
<comment type="cofactor">
    <cofactor evidence="1">
        <name>Mg(2+)</name>
        <dbReference type="ChEBI" id="CHEBI:18420"/>
    </cofactor>
</comment>
<dbReference type="InterPro" id="IPR050264">
    <property type="entry name" value="Bact_CCA-adding_enz_type3_sf"/>
</dbReference>
<evidence type="ECO:0000256" key="3">
    <source>
        <dbReference type="ARBA" id="ARBA00022694"/>
    </source>
</evidence>
<evidence type="ECO:0000313" key="11">
    <source>
        <dbReference type="EMBL" id="MBW7457278.1"/>
    </source>
</evidence>
<dbReference type="Pfam" id="PF01743">
    <property type="entry name" value="PolyA_pol"/>
    <property type="match status" value="1"/>
</dbReference>
<dbReference type="CDD" id="cd05398">
    <property type="entry name" value="NT_ClassII-CCAase"/>
    <property type="match status" value="1"/>
</dbReference>
<evidence type="ECO:0000256" key="5">
    <source>
        <dbReference type="ARBA" id="ARBA00022723"/>
    </source>
</evidence>
<evidence type="ECO:0000256" key="1">
    <source>
        <dbReference type="ARBA" id="ARBA00001946"/>
    </source>
</evidence>
<evidence type="ECO:0000256" key="4">
    <source>
        <dbReference type="ARBA" id="ARBA00022695"/>
    </source>
</evidence>
<reference evidence="11 12" key="1">
    <citation type="submission" date="2021-07" db="EMBL/GenBank/DDBJ databases">
        <title>Paenibacillus radiodurans sp. nov., isolated from the southeastern edge of Tengger Desert.</title>
        <authorList>
            <person name="Zhang G."/>
        </authorList>
    </citation>
    <scope>NUCLEOTIDE SEQUENCE [LARGE SCALE GENOMIC DNA]</scope>
    <source>
        <strain evidence="11 12">CCM 7311</strain>
    </source>
</reference>
<keyword evidence="5" id="KW-0479">Metal-binding</keyword>
<keyword evidence="8" id="KW-0694">RNA-binding</keyword>
<keyword evidence="6" id="KW-0547">Nucleotide-binding</keyword>
<sequence>MRSIWNESLTAALPVLQTLESHGFEAVFVGGCVRDSLLGRPLKDVDIATAATPDQVMELFGRTIPTGLQHGTVSVILNDELYEVTTFRTESDYEGFRRPASVQFVSELEADLQRRDFTINAMALRSNGELVDPMNGMEDIRRGILRCVGDPDTRFQEDALRMIRAVRFAAEFKLRIALGTWRAMKRHRGLLVHIAMERIGAECDKMVGGAQPDRAGAWLISSGLMDYTKAPLPAALKDRRWTRTAGEIFADFPHIVDLDDRWAAVCISMALSRQDALQLFQAFRFSVKRTAHLSSVIAVQASMMEAIEACLLREDIKRDELDRKWKLLILQQGKPACSAWLRISGVLPMLIAGGIDSSEKRNSDTADHGRTLTARNESLIAHLAHELSALPAAELSELAVDGSDILQRLRK</sequence>
<dbReference type="Gene3D" id="1.10.3090.10">
    <property type="entry name" value="cca-adding enzyme, domain 2"/>
    <property type="match status" value="1"/>
</dbReference>
<organism evidence="11 12">
    <name type="scientific">Paenibacillus sepulcri</name>
    <dbReference type="NCBI Taxonomy" id="359917"/>
    <lineage>
        <taxon>Bacteria</taxon>
        <taxon>Bacillati</taxon>
        <taxon>Bacillota</taxon>
        <taxon>Bacilli</taxon>
        <taxon>Bacillales</taxon>
        <taxon>Paenibacillaceae</taxon>
        <taxon>Paenibacillus</taxon>
    </lineage>
</organism>
<protein>
    <submittedName>
        <fullName evidence="11">CCA tRNA nucleotidyltransferase</fullName>
        <ecNumber evidence="11">2.7.7.72</ecNumber>
    </submittedName>
</protein>
<evidence type="ECO:0000256" key="8">
    <source>
        <dbReference type="RuleBase" id="RU003953"/>
    </source>
</evidence>
<feature type="non-terminal residue" evidence="11">
    <location>
        <position position="411"/>
    </location>
</feature>
<feature type="domain" description="tRNA nucleotidyltransferase/poly(A) polymerase RNA and SrmB- binding" evidence="10">
    <location>
        <begin position="175"/>
        <end position="227"/>
    </location>
</feature>
<keyword evidence="12" id="KW-1185">Reference proteome</keyword>
<dbReference type="Proteomes" id="UP001519887">
    <property type="component" value="Unassembled WGS sequence"/>
</dbReference>